<name>A0A9N9WUM4_9DIPT</name>
<dbReference type="Gene3D" id="1.20.1070.10">
    <property type="entry name" value="Rhodopsin 7-helix transmembrane proteins"/>
    <property type="match status" value="1"/>
</dbReference>
<reference evidence="12" key="1">
    <citation type="submission" date="2022-01" db="EMBL/GenBank/DDBJ databases">
        <authorList>
            <person name="King R."/>
        </authorList>
    </citation>
    <scope>NUCLEOTIDE SEQUENCE</scope>
</reference>
<keyword evidence="8 9" id="KW-0807">Transducer</keyword>
<feature type="domain" description="G-protein coupled receptors family 1 profile" evidence="11">
    <location>
        <begin position="103"/>
        <end position="369"/>
    </location>
</feature>
<feature type="transmembrane region" description="Helical" evidence="10">
    <location>
        <begin position="204"/>
        <end position="224"/>
    </location>
</feature>
<dbReference type="PROSITE" id="PS50262">
    <property type="entry name" value="G_PROTEIN_RECEP_F1_2"/>
    <property type="match status" value="1"/>
</dbReference>
<evidence type="ECO:0000256" key="2">
    <source>
        <dbReference type="ARBA" id="ARBA00010663"/>
    </source>
</evidence>
<feature type="transmembrane region" description="Helical" evidence="10">
    <location>
        <begin position="123"/>
        <end position="141"/>
    </location>
</feature>
<evidence type="ECO:0000313" key="13">
    <source>
        <dbReference type="Proteomes" id="UP001153620"/>
    </source>
</evidence>
<evidence type="ECO:0000256" key="4">
    <source>
        <dbReference type="ARBA" id="ARBA00022989"/>
    </source>
</evidence>
<dbReference type="Proteomes" id="UP001153620">
    <property type="component" value="Chromosome 3"/>
</dbReference>
<dbReference type="PRINTS" id="PR00237">
    <property type="entry name" value="GPCRRHODOPSN"/>
</dbReference>
<dbReference type="Pfam" id="PF00001">
    <property type="entry name" value="7tm_1"/>
    <property type="match status" value="1"/>
</dbReference>
<organism evidence="12 13">
    <name type="scientific">Chironomus riparius</name>
    <dbReference type="NCBI Taxonomy" id="315576"/>
    <lineage>
        <taxon>Eukaryota</taxon>
        <taxon>Metazoa</taxon>
        <taxon>Ecdysozoa</taxon>
        <taxon>Arthropoda</taxon>
        <taxon>Hexapoda</taxon>
        <taxon>Insecta</taxon>
        <taxon>Pterygota</taxon>
        <taxon>Neoptera</taxon>
        <taxon>Endopterygota</taxon>
        <taxon>Diptera</taxon>
        <taxon>Nematocera</taxon>
        <taxon>Chironomoidea</taxon>
        <taxon>Chironomidae</taxon>
        <taxon>Chironominae</taxon>
        <taxon>Chironomus</taxon>
    </lineage>
</organism>
<keyword evidence="3 9" id="KW-0812">Transmembrane</keyword>
<evidence type="ECO:0000256" key="3">
    <source>
        <dbReference type="ARBA" id="ARBA00022692"/>
    </source>
</evidence>
<evidence type="ECO:0000259" key="11">
    <source>
        <dbReference type="PROSITE" id="PS50262"/>
    </source>
</evidence>
<keyword evidence="4 10" id="KW-1133">Transmembrane helix</keyword>
<comment type="subcellular location">
    <subcellularLocation>
        <location evidence="1">Membrane</location>
        <topology evidence="1">Multi-pass membrane protein</topology>
    </subcellularLocation>
</comment>
<dbReference type="PROSITE" id="PS00237">
    <property type="entry name" value="G_PROTEIN_RECEP_F1_1"/>
    <property type="match status" value="1"/>
</dbReference>
<feature type="transmembrane region" description="Helical" evidence="10">
    <location>
        <begin position="85"/>
        <end position="111"/>
    </location>
</feature>
<evidence type="ECO:0000256" key="9">
    <source>
        <dbReference type="RuleBase" id="RU000688"/>
    </source>
</evidence>
<dbReference type="SUPFAM" id="SSF81321">
    <property type="entry name" value="Family A G protein-coupled receptor-like"/>
    <property type="match status" value="1"/>
</dbReference>
<evidence type="ECO:0000256" key="7">
    <source>
        <dbReference type="ARBA" id="ARBA00023170"/>
    </source>
</evidence>
<keyword evidence="13" id="KW-1185">Reference proteome</keyword>
<feature type="transmembrane region" description="Helical" evidence="10">
    <location>
        <begin position="346"/>
        <end position="368"/>
    </location>
</feature>
<evidence type="ECO:0000256" key="6">
    <source>
        <dbReference type="ARBA" id="ARBA00023136"/>
    </source>
</evidence>
<dbReference type="GO" id="GO:0008188">
    <property type="term" value="F:neuropeptide receptor activity"/>
    <property type="evidence" value="ECO:0007669"/>
    <property type="project" value="TreeGrafter"/>
</dbReference>
<keyword evidence="6 10" id="KW-0472">Membrane</keyword>
<evidence type="ECO:0000256" key="1">
    <source>
        <dbReference type="ARBA" id="ARBA00004141"/>
    </source>
</evidence>
<evidence type="ECO:0000256" key="8">
    <source>
        <dbReference type="ARBA" id="ARBA00023224"/>
    </source>
</evidence>
<protein>
    <recommendedName>
        <fullName evidence="11">G-protein coupled receptors family 1 profile domain-containing protein</fullName>
    </recommendedName>
</protein>
<dbReference type="InterPro" id="IPR017452">
    <property type="entry name" value="GPCR_Rhodpsn_7TM"/>
</dbReference>
<keyword evidence="5 9" id="KW-0297">G-protein coupled receptor</keyword>
<dbReference type="GO" id="GO:0005886">
    <property type="term" value="C:plasma membrane"/>
    <property type="evidence" value="ECO:0007669"/>
    <property type="project" value="TreeGrafter"/>
</dbReference>
<dbReference type="InterPro" id="IPR000276">
    <property type="entry name" value="GPCR_Rhodpsn"/>
</dbReference>
<evidence type="ECO:0000313" key="12">
    <source>
        <dbReference type="EMBL" id="CAG9806695.1"/>
    </source>
</evidence>
<feature type="transmembrane region" description="Helical" evidence="10">
    <location>
        <begin position="161"/>
        <end position="183"/>
    </location>
</feature>
<reference evidence="12" key="2">
    <citation type="submission" date="2022-10" db="EMBL/GenBank/DDBJ databases">
        <authorList>
            <consortium name="ENA_rothamsted_submissions"/>
            <consortium name="culmorum"/>
            <person name="King R."/>
        </authorList>
    </citation>
    <scope>NUCLEOTIDE SEQUENCE</scope>
</reference>
<dbReference type="PANTHER" id="PTHR24243:SF232">
    <property type="entry name" value="PYROKININ 2 RECEPTOR 1-RELATED"/>
    <property type="match status" value="1"/>
</dbReference>
<dbReference type="OrthoDB" id="5950040at2759"/>
<dbReference type="PANTHER" id="PTHR24243">
    <property type="entry name" value="G-PROTEIN COUPLED RECEPTOR"/>
    <property type="match status" value="1"/>
</dbReference>
<evidence type="ECO:0000256" key="10">
    <source>
        <dbReference type="SAM" id="Phobius"/>
    </source>
</evidence>
<keyword evidence="7 9" id="KW-0675">Receptor</keyword>
<sequence length="591" mass="66958">MMDYVISLNTIASSSYIDEDSASLIITDQNSNTLSRFDESFRLNNYTSMEDELGVMSYGPDSVNNLSTMSNHTKHDAGYRDSLSIILPITICYLIIFIAGVLGNVITCIVIAKNKTMHTATNYYLFNLAVSDFLVLMFGMPPDLYNIWFPGSYPFSEIVCILQGLFSETSCNATILTITSFTCERYIAICHPFRSHTMSKLSRVVKFIFIIWVLAFGLALPQALQFGTISFRNGEIVSCTVKNQFFEHSFELSSFLFFIVPMTIICVLYILIGLKLRKSKLLYDNKGKGCDSQRCIKGQTRVVRMLIAVVVSFFLCFAPFHSQRIMAIYGKIMKKSSSLDDTFMKVYVALTYMSGITYFLSTCINPFLYNLMSHKFRNASKLTLFVHCLSRTPSTRKSQLGSNYSALTLKFGPLDPTRVANVNRDHFIIQSGNNSGSEIIEIKEVSSIDEIRNFRTDGIPYLMEQPYHAVVRFEPINFSYSQQTTSTTISRTGSLKSQHNQNESRFNSFARKLKKCTQKAFIIKSYGDDEKVPNGYRIPQISAIQSLEPSVIEKNSSLREVDEEFMNAELHLEHNNDDGNIIKQCNDSNPS</sequence>
<dbReference type="AlphaFoldDB" id="A0A9N9WUM4"/>
<proteinExistence type="inferred from homology"/>
<comment type="similarity">
    <text evidence="2 9">Belongs to the G-protein coupled receptor 1 family.</text>
</comment>
<gene>
    <name evidence="12" type="ORF">CHIRRI_LOCUS9550</name>
</gene>
<feature type="transmembrane region" description="Helical" evidence="10">
    <location>
        <begin position="302"/>
        <end position="320"/>
    </location>
</feature>
<accession>A0A9N9WUM4</accession>
<evidence type="ECO:0000256" key="5">
    <source>
        <dbReference type="ARBA" id="ARBA00023040"/>
    </source>
</evidence>
<dbReference type="CDD" id="cd15134">
    <property type="entry name" value="7tmA_capaR"/>
    <property type="match status" value="1"/>
</dbReference>
<dbReference type="EMBL" id="OU895879">
    <property type="protein sequence ID" value="CAG9806695.1"/>
    <property type="molecule type" value="Genomic_DNA"/>
</dbReference>
<feature type="transmembrane region" description="Helical" evidence="10">
    <location>
        <begin position="252"/>
        <end position="272"/>
    </location>
</feature>